<name>A0A3G9G145_9CAUL</name>
<keyword evidence="2" id="KW-0732">Signal</keyword>
<evidence type="ECO:0000313" key="4">
    <source>
        <dbReference type="Proteomes" id="UP000278756"/>
    </source>
</evidence>
<evidence type="ECO:0000256" key="2">
    <source>
        <dbReference type="SAM" id="SignalP"/>
    </source>
</evidence>
<evidence type="ECO:0000256" key="1">
    <source>
        <dbReference type="SAM" id="MobiDB-lite"/>
    </source>
</evidence>
<feature type="signal peptide" evidence="2">
    <location>
        <begin position="1"/>
        <end position="26"/>
    </location>
</feature>
<feature type="region of interest" description="Disordered" evidence="1">
    <location>
        <begin position="311"/>
        <end position="330"/>
    </location>
</feature>
<organism evidence="3 4">
    <name type="scientific">Asticcacaulis excentricus</name>
    <dbReference type="NCBI Taxonomy" id="78587"/>
    <lineage>
        <taxon>Bacteria</taxon>
        <taxon>Pseudomonadati</taxon>
        <taxon>Pseudomonadota</taxon>
        <taxon>Alphaproteobacteria</taxon>
        <taxon>Caulobacterales</taxon>
        <taxon>Caulobacteraceae</taxon>
        <taxon>Asticcacaulis</taxon>
    </lineage>
</organism>
<reference evidence="4" key="1">
    <citation type="journal article" date="2017" name="Biotechnol. Biofuels">
        <title>Evaluation of environmental bacterial communities as a factor affecting the growth of duckweed Lemna minor.</title>
        <authorList>
            <person name="Ishizawa H."/>
            <person name="Kuroda M."/>
            <person name="Morikawa M."/>
            <person name="Ike M."/>
        </authorList>
    </citation>
    <scope>NUCLEOTIDE SEQUENCE [LARGE SCALE GENOMIC DNA]</scope>
    <source>
        <strain evidence="4">M6</strain>
    </source>
</reference>
<sequence length="330" mass="36613">MISTMRIGFLALALGLCLNGSVQAQAAHPASADKTAPEKEPENTEKVLKLEFLRLPDGRQAVAFSGEGELPPLIEGFEKITLPDGRIAYVSGLPADGAIPYWATPMIRSIPDKPATWKTGDVTHKDIILTIPYTYKKTFRVKSDFSIKPLFSKEMKVFAKAGTLGFYSGTYPMRNGYMATGTADMLCIFNEQKVPFRYANCYLRPQAAVEGEPWLNANTSGIVPTSYSVQTIYGNPQYTRFGPMDIEDGDFPIDKDFVLQLKVGKWRKNGTWLNWLSWNGDWVRGDFMTQDKDGKVTLPVQGGKLIITRGDENDSSKSRVVFEAEASPAQ</sequence>
<evidence type="ECO:0000313" key="3">
    <source>
        <dbReference type="EMBL" id="BBF81052.1"/>
    </source>
</evidence>
<dbReference type="EMBL" id="AP018827">
    <property type="protein sequence ID" value="BBF81052.1"/>
    <property type="molecule type" value="Genomic_DNA"/>
</dbReference>
<gene>
    <name evidence="3" type="ORF">EM6_1647</name>
</gene>
<reference evidence="4" key="2">
    <citation type="journal article" date="2017" name="Plant Physiol. Biochem.">
        <title>Differential oxidative and antioxidative response of duckweed Lemna minor toward plant growth promoting/inhibiting bacteria.</title>
        <authorList>
            <person name="Ishizawa H."/>
            <person name="Kuroda M."/>
            <person name="Morikawa M."/>
            <person name="Ike M."/>
        </authorList>
    </citation>
    <scope>NUCLEOTIDE SEQUENCE [LARGE SCALE GENOMIC DNA]</scope>
    <source>
        <strain evidence="4">M6</strain>
    </source>
</reference>
<dbReference type="RefSeq" id="WP_126421854.1">
    <property type="nucleotide sequence ID" value="NZ_AP018827.1"/>
</dbReference>
<feature type="chain" id="PRO_5017946744" evidence="2">
    <location>
        <begin position="27"/>
        <end position="330"/>
    </location>
</feature>
<dbReference type="AlphaFoldDB" id="A0A3G9G145"/>
<dbReference type="Proteomes" id="UP000278756">
    <property type="component" value="Chromosome 1"/>
</dbReference>
<feature type="compositionally biased region" description="Basic and acidic residues" evidence="1">
    <location>
        <begin position="311"/>
        <end position="322"/>
    </location>
</feature>
<proteinExistence type="predicted"/>
<accession>A0A3G9G145</accession>
<protein>
    <submittedName>
        <fullName evidence="3">Uncharacterized protein</fullName>
    </submittedName>
</protein>